<keyword evidence="4" id="KW-1185">Reference proteome</keyword>
<evidence type="ECO:0000256" key="1">
    <source>
        <dbReference type="SAM" id="MobiDB-lite"/>
    </source>
</evidence>
<dbReference type="GeneID" id="20200273"/>
<evidence type="ECO:0000313" key="2">
    <source>
        <dbReference type="EMBL" id="ESN96792.1"/>
    </source>
</evidence>
<name>T1EUM3_HELRO</name>
<dbReference type="CTD" id="20200273"/>
<evidence type="ECO:0000313" key="4">
    <source>
        <dbReference type="Proteomes" id="UP000015101"/>
    </source>
</evidence>
<dbReference type="RefSeq" id="XP_009025894.1">
    <property type="nucleotide sequence ID" value="XM_009027646.1"/>
</dbReference>
<evidence type="ECO:0000313" key="3">
    <source>
        <dbReference type="EnsemblMetazoa" id="HelroP163915"/>
    </source>
</evidence>
<gene>
    <name evidence="3" type="primary">20200273</name>
    <name evidence="2" type="ORF">HELRODRAFT_163915</name>
</gene>
<reference evidence="2 4" key="2">
    <citation type="journal article" date="2013" name="Nature">
        <title>Insights into bilaterian evolution from three spiralian genomes.</title>
        <authorList>
            <person name="Simakov O."/>
            <person name="Marletaz F."/>
            <person name="Cho S.J."/>
            <person name="Edsinger-Gonzales E."/>
            <person name="Havlak P."/>
            <person name="Hellsten U."/>
            <person name="Kuo D.H."/>
            <person name="Larsson T."/>
            <person name="Lv J."/>
            <person name="Arendt D."/>
            <person name="Savage R."/>
            <person name="Osoegawa K."/>
            <person name="de Jong P."/>
            <person name="Grimwood J."/>
            <person name="Chapman J.A."/>
            <person name="Shapiro H."/>
            <person name="Aerts A."/>
            <person name="Otillar R.P."/>
            <person name="Terry A.Y."/>
            <person name="Boore J.L."/>
            <person name="Grigoriev I.V."/>
            <person name="Lindberg D.R."/>
            <person name="Seaver E.C."/>
            <person name="Weisblat D.A."/>
            <person name="Putnam N.H."/>
            <person name="Rokhsar D.S."/>
        </authorList>
    </citation>
    <scope>NUCLEOTIDE SEQUENCE</scope>
</reference>
<feature type="region of interest" description="Disordered" evidence="1">
    <location>
        <begin position="1"/>
        <end position="20"/>
    </location>
</feature>
<dbReference type="EMBL" id="AMQM01001494">
    <property type="status" value="NOT_ANNOTATED_CDS"/>
    <property type="molecule type" value="Genomic_DNA"/>
</dbReference>
<accession>T1EUM3</accession>
<dbReference type="EnsemblMetazoa" id="HelroT163915">
    <property type="protein sequence ID" value="HelroP163915"/>
    <property type="gene ID" value="HelroG163915"/>
</dbReference>
<dbReference type="EMBL" id="KB097495">
    <property type="protein sequence ID" value="ESN96792.1"/>
    <property type="molecule type" value="Genomic_DNA"/>
</dbReference>
<organism evidence="3 4">
    <name type="scientific">Helobdella robusta</name>
    <name type="common">Californian leech</name>
    <dbReference type="NCBI Taxonomy" id="6412"/>
    <lineage>
        <taxon>Eukaryota</taxon>
        <taxon>Metazoa</taxon>
        <taxon>Spiralia</taxon>
        <taxon>Lophotrochozoa</taxon>
        <taxon>Annelida</taxon>
        <taxon>Clitellata</taxon>
        <taxon>Hirudinea</taxon>
        <taxon>Rhynchobdellida</taxon>
        <taxon>Glossiphoniidae</taxon>
        <taxon>Helobdella</taxon>
    </lineage>
</organism>
<dbReference type="AlphaFoldDB" id="T1EUM3"/>
<dbReference type="InParanoid" id="T1EUM3"/>
<dbReference type="KEGG" id="hro:HELRODRAFT_163915"/>
<dbReference type="HOGENOM" id="CLU_1058771_0_0_1"/>
<dbReference type="Proteomes" id="UP000015101">
    <property type="component" value="Unassembled WGS sequence"/>
</dbReference>
<reference evidence="4" key="1">
    <citation type="submission" date="2012-12" db="EMBL/GenBank/DDBJ databases">
        <authorList>
            <person name="Hellsten U."/>
            <person name="Grimwood J."/>
            <person name="Chapman J.A."/>
            <person name="Shapiro H."/>
            <person name="Aerts A."/>
            <person name="Otillar R.P."/>
            <person name="Terry A.Y."/>
            <person name="Boore J.L."/>
            <person name="Simakov O."/>
            <person name="Marletaz F."/>
            <person name="Cho S.-J."/>
            <person name="Edsinger-Gonzales E."/>
            <person name="Havlak P."/>
            <person name="Kuo D.-H."/>
            <person name="Larsson T."/>
            <person name="Lv J."/>
            <person name="Arendt D."/>
            <person name="Savage R."/>
            <person name="Osoegawa K."/>
            <person name="de Jong P."/>
            <person name="Lindberg D.R."/>
            <person name="Seaver E.C."/>
            <person name="Weisblat D.A."/>
            <person name="Putnam N.H."/>
            <person name="Grigoriev I.V."/>
            <person name="Rokhsar D.S."/>
        </authorList>
    </citation>
    <scope>NUCLEOTIDE SEQUENCE</scope>
</reference>
<proteinExistence type="predicted"/>
<reference evidence="3" key="3">
    <citation type="submission" date="2015-06" db="UniProtKB">
        <authorList>
            <consortium name="EnsemblMetazoa"/>
        </authorList>
    </citation>
    <scope>IDENTIFICATION</scope>
</reference>
<protein>
    <submittedName>
        <fullName evidence="2 3">Uncharacterized protein</fullName>
    </submittedName>
</protein>
<sequence length="263" mass="31116">MNRHSKIPVPVRTMESTASTPATERFMLGQNRDNIKLPKIHNYSSEKYLKKNKSYSRLNDIINYDYDADFQNLNSNRPGSMNYPSTTNSINEVTMKRYHSTGHVYPRDSLINNPTNNFKLLDKSSIAWPFTKEDKFTEGYLKMQSLMNAKKKDYLKKKAQTNRLIKNAVPQLPKTLFQSKDVYNFNLDDYDSSCDSTFDTRRDVLITDNVYNLPSHRRDLDITELNWFKNMGRTTNLFFRKLSTMQHFRDYIKKQEILCFYEN</sequence>